<keyword evidence="5 7" id="KW-0975">Bacterial flagellum</keyword>
<gene>
    <name evidence="11" type="ORF">Xvie_01030</name>
</gene>
<feature type="compositionally biased region" description="Basic and acidic residues" evidence="8">
    <location>
        <begin position="69"/>
        <end position="80"/>
    </location>
</feature>
<keyword evidence="11" id="KW-0969">Cilium</keyword>
<dbReference type="Pfam" id="PF02465">
    <property type="entry name" value="FliD_N"/>
    <property type="match status" value="1"/>
</dbReference>
<comment type="function">
    <text evidence="7">Required for morphogenesis and for the elongation of the flagellar filament by facilitating polymerization of the flagellin monomers at the tip of growing filament. Forms a capping structure, which prevents flagellin subunits (transported through the central channel of the flagellum) from leaking out without polymerization at the distal end.</text>
</comment>
<dbReference type="GO" id="GO:0007155">
    <property type="term" value="P:cell adhesion"/>
    <property type="evidence" value="ECO:0007669"/>
    <property type="project" value="InterPro"/>
</dbReference>
<feature type="domain" description="Flagellar hook-associated protein 2 C-terminal" evidence="10">
    <location>
        <begin position="233"/>
        <end position="502"/>
    </location>
</feature>
<comment type="subunit">
    <text evidence="2 7">Homopentamer.</text>
</comment>
<dbReference type="GO" id="GO:0005576">
    <property type="term" value="C:extracellular region"/>
    <property type="evidence" value="ECO:0007669"/>
    <property type="project" value="UniProtKB-SubCell"/>
</dbReference>
<dbReference type="Proteomes" id="UP000194350">
    <property type="component" value="Unassembled WGS sequence"/>
</dbReference>
<dbReference type="InterPro" id="IPR010809">
    <property type="entry name" value="FliD_C"/>
</dbReference>
<accession>A0A1Y2SJ91</accession>
<dbReference type="NCBIfam" id="NF005955">
    <property type="entry name" value="PRK08032.1"/>
    <property type="match status" value="1"/>
</dbReference>
<evidence type="ECO:0000256" key="3">
    <source>
        <dbReference type="ARBA" id="ARBA00016246"/>
    </source>
</evidence>
<evidence type="ECO:0000256" key="7">
    <source>
        <dbReference type="RuleBase" id="RU362066"/>
    </source>
</evidence>
<evidence type="ECO:0000256" key="6">
    <source>
        <dbReference type="ARBA" id="ARBA00025175"/>
    </source>
</evidence>
<dbReference type="OrthoDB" id="5980200at2"/>
<dbReference type="Pfam" id="PF07195">
    <property type="entry name" value="FliD_C"/>
    <property type="match status" value="1"/>
</dbReference>
<keyword evidence="4 7" id="KW-0175">Coiled coil</keyword>
<dbReference type="GO" id="GO:0071973">
    <property type="term" value="P:bacterial-type flagellum-dependent cell motility"/>
    <property type="evidence" value="ECO:0007669"/>
    <property type="project" value="TreeGrafter"/>
</dbReference>
<dbReference type="AlphaFoldDB" id="A0A1Y2SJ91"/>
<evidence type="ECO:0000259" key="10">
    <source>
        <dbReference type="Pfam" id="PF07195"/>
    </source>
</evidence>
<evidence type="ECO:0000313" key="12">
    <source>
        <dbReference type="Proteomes" id="UP000194350"/>
    </source>
</evidence>
<dbReference type="EMBL" id="MUBJ01000003">
    <property type="protein sequence ID" value="OTA17637.1"/>
    <property type="molecule type" value="Genomic_DNA"/>
</dbReference>
<name>A0A1Y2SJ91_9GAMM</name>
<evidence type="ECO:0000256" key="8">
    <source>
        <dbReference type="SAM" id="MobiDB-lite"/>
    </source>
</evidence>
<evidence type="ECO:0000256" key="2">
    <source>
        <dbReference type="ARBA" id="ARBA00011255"/>
    </source>
</evidence>
<evidence type="ECO:0000259" key="9">
    <source>
        <dbReference type="Pfam" id="PF02465"/>
    </source>
</evidence>
<evidence type="ECO:0000256" key="4">
    <source>
        <dbReference type="ARBA" id="ARBA00023054"/>
    </source>
</evidence>
<dbReference type="RefSeq" id="WP_086108268.1">
    <property type="nucleotide sequence ID" value="NZ_CAWNGD010000073.1"/>
</dbReference>
<dbReference type="PANTHER" id="PTHR30288:SF0">
    <property type="entry name" value="FLAGELLAR HOOK-ASSOCIATED PROTEIN 2"/>
    <property type="match status" value="1"/>
</dbReference>
<dbReference type="InterPro" id="IPR040026">
    <property type="entry name" value="FliD"/>
</dbReference>
<dbReference type="GO" id="GO:0009424">
    <property type="term" value="C:bacterial-type flagellum hook"/>
    <property type="evidence" value="ECO:0007669"/>
    <property type="project" value="UniProtKB-UniRule"/>
</dbReference>
<dbReference type="STRING" id="351656.Xvie_01030"/>
<dbReference type="InterPro" id="IPR003481">
    <property type="entry name" value="FliD_N"/>
</dbReference>
<comment type="caution">
    <text evidence="11">The sequence shown here is derived from an EMBL/GenBank/DDBJ whole genome shotgun (WGS) entry which is preliminary data.</text>
</comment>
<dbReference type="PANTHER" id="PTHR30288">
    <property type="entry name" value="FLAGELLAR CAP/ASSEMBLY PROTEIN FLID"/>
    <property type="match status" value="1"/>
</dbReference>
<keyword evidence="11" id="KW-0282">Flagellum</keyword>
<sequence length="512" mass="56334">MASISSVGIASGIDPNLLDKLEAQERKRLQPLTQQQSSYKAKLTGFGTLKGSLEKLKSASEELKKFDKLNTTKTSEDHKTFTPSTDSKASPGNYVIEVEQLAKAQSLRSKEFDDVTTQQGEQGKGTRTIIITQPGAKGEKEPKEPMLISLKDNETSLVEIRDAINKKEGNVNASIIKAEDNKNYLILTSKKAGTESVMTIEVQGDEKLGNLLNYKSDNKGGGSGAMEQVVEPANAKLKVNGIKIERQTNEIKDAPEGVILNLKKVSEKVTEKVPEKVTEKVPEKVTEKVPEKVAEKVPGKDGETREVVKSETLVVSRDIEPMKEAIKKWVDAYNEVQTTFDSLTKFKPVRKGEVASKDNGPLLGDSTLKGIQSQLRQQLVSAQNVADIATLNKLGIKQKLDGTLEISNEKLEKNLKEKPANVKAFFMGDGEKTGFATQTYNLLKKTLDNHEGTIATATEGINKSLKTLERQVEQTNRNIDATMERYKKQFAALDKLVSSMNQSSLSLAQLLR</sequence>
<keyword evidence="11" id="KW-0966">Cell projection</keyword>
<protein>
    <recommendedName>
        <fullName evidence="3 7">Flagellar hook-associated protein 2</fullName>
        <shortName evidence="7">HAP2</shortName>
    </recommendedName>
    <alternativeName>
        <fullName evidence="7">Flagellar cap protein</fullName>
    </alternativeName>
</protein>
<comment type="subcellular location">
    <subcellularLocation>
        <location evidence="7">Secreted</location>
    </subcellularLocation>
    <subcellularLocation>
        <location evidence="7">Bacterial flagellum</location>
    </subcellularLocation>
</comment>
<reference evidence="11 12" key="1">
    <citation type="submission" date="2016-10" db="EMBL/GenBank/DDBJ databases">
        <title>Systematic genetic and metabolomic analysis of Xenorhabdus and Photorhabdus spp., highlights the requirements for a dual symbiotic and pathogenic life style.</title>
        <authorList>
            <person name="Tobias N.J."/>
            <person name="Wolff H."/>
            <person name="Djahanschiri B."/>
            <person name="Pidot S.J."/>
            <person name="Stinear T.P."/>
            <person name="Ebersberger I."/>
            <person name="Bode H.B."/>
        </authorList>
    </citation>
    <scope>NUCLEOTIDE SEQUENCE [LARGE SCALE GENOMIC DNA]</scope>
    <source>
        <strain evidence="11 12">DSM 22392</strain>
    </source>
</reference>
<proteinExistence type="inferred from homology"/>
<feature type="region of interest" description="Disordered" evidence="8">
    <location>
        <begin position="69"/>
        <end position="91"/>
    </location>
</feature>
<organism evidence="11 12">
    <name type="scientific">Xenorhabdus vietnamensis</name>
    <dbReference type="NCBI Taxonomy" id="351656"/>
    <lineage>
        <taxon>Bacteria</taxon>
        <taxon>Pseudomonadati</taxon>
        <taxon>Pseudomonadota</taxon>
        <taxon>Gammaproteobacteria</taxon>
        <taxon>Enterobacterales</taxon>
        <taxon>Morganellaceae</taxon>
        <taxon>Xenorhabdus</taxon>
    </lineage>
</organism>
<feature type="domain" description="Flagellar hook-associated protein 2 N-terminal" evidence="9">
    <location>
        <begin position="11"/>
        <end position="105"/>
    </location>
</feature>
<comment type="similarity">
    <text evidence="1 7">Belongs to the FliD family.</text>
</comment>
<feature type="coiled-coil region" evidence="7">
    <location>
        <begin position="458"/>
        <end position="489"/>
    </location>
</feature>
<evidence type="ECO:0000313" key="11">
    <source>
        <dbReference type="EMBL" id="OTA17637.1"/>
    </source>
</evidence>
<evidence type="ECO:0000256" key="1">
    <source>
        <dbReference type="ARBA" id="ARBA00009764"/>
    </source>
</evidence>
<comment type="function">
    <text evidence="6">Required for the morphogenesis and for the elongation of the flagellar filament by facilitating polymerization of the flagellin monomers at the tip of growing filament. Forms a capping structure, which prevents flagellin subunits (transported through the central channel of the flagellum) from leaking out without polymerization at the distal end.</text>
</comment>
<keyword evidence="12" id="KW-1185">Reference proteome</keyword>
<feature type="compositionally biased region" description="Polar residues" evidence="8">
    <location>
        <begin position="81"/>
        <end position="90"/>
    </location>
</feature>
<keyword evidence="7" id="KW-0964">Secreted</keyword>
<evidence type="ECO:0000256" key="5">
    <source>
        <dbReference type="ARBA" id="ARBA00023143"/>
    </source>
</evidence>
<dbReference type="GO" id="GO:0009421">
    <property type="term" value="C:bacterial-type flagellum filament cap"/>
    <property type="evidence" value="ECO:0007669"/>
    <property type="project" value="InterPro"/>
</dbReference>
<dbReference type="InterPro" id="IPR010810">
    <property type="entry name" value="Flagellin_hook_IN_motif"/>
</dbReference>
<dbReference type="Pfam" id="PF07196">
    <property type="entry name" value="Flagellin_IN"/>
    <property type="match status" value="1"/>
</dbReference>